<dbReference type="InParanoid" id="A0A0C2ZB17"/>
<protein>
    <recommendedName>
        <fullName evidence="1">Aminoglycoside phosphotransferase domain-containing protein</fullName>
    </recommendedName>
</protein>
<organism evidence="2 3">
    <name type="scientific">Scleroderma citrinum Foug A</name>
    <dbReference type="NCBI Taxonomy" id="1036808"/>
    <lineage>
        <taxon>Eukaryota</taxon>
        <taxon>Fungi</taxon>
        <taxon>Dikarya</taxon>
        <taxon>Basidiomycota</taxon>
        <taxon>Agaricomycotina</taxon>
        <taxon>Agaricomycetes</taxon>
        <taxon>Agaricomycetidae</taxon>
        <taxon>Boletales</taxon>
        <taxon>Sclerodermatineae</taxon>
        <taxon>Sclerodermataceae</taxon>
        <taxon>Scleroderma</taxon>
    </lineage>
</organism>
<proteinExistence type="predicted"/>
<reference evidence="3" key="2">
    <citation type="submission" date="2015-01" db="EMBL/GenBank/DDBJ databases">
        <title>Evolutionary Origins and Diversification of the Mycorrhizal Mutualists.</title>
        <authorList>
            <consortium name="DOE Joint Genome Institute"/>
            <consortium name="Mycorrhizal Genomics Consortium"/>
            <person name="Kohler A."/>
            <person name="Kuo A."/>
            <person name="Nagy L.G."/>
            <person name="Floudas D."/>
            <person name="Copeland A."/>
            <person name="Barry K.W."/>
            <person name="Cichocki N."/>
            <person name="Veneault-Fourrey C."/>
            <person name="LaButti K."/>
            <person name="Lindquist E.A."/>
            <person name="Lipzen A."/>
            <person name="Lundell T."/>
            <person name="Morin E."/>
            <person name="Murat C."/>
            <person name="Riley R."/>
            <person name="Ohm R."/>
            <person name="Sun H."/>
            <person name="Tunlid A."/>
            <person name="Henrissat B."/>
            <person name="Grigoriev I.V."/>
            <person name="Hibbett D.S."/>
            <person name="Martin F."/>
        </authorList>
    </citation>
    <scope>NUCLEOTIDE SEQUENCE [LARGE SCALE GENOMIC DNA]</scope>
    <source>
        <strain evidence="3">Foug A</strain>
    </source>
</reference>
<dbReference type="Pfam" id="PF01636">
    <property type="entry name" value="APH"/>
    <property type="match status" value="1"/>
</dbReference>
<dbReference type="PANTHER" id="PTHR36091:SF2">
    <property type="entry name" value="AMINOGLYCOSIDE PHOSPHOTRANSFERASE DOMAIN-CONTAINING PROTEIN"/>
    <property type="match status" value="1"/>
</dbReference>
<dbReference type="InterPro" id="IPR011009">
    <property type="entry name" value="Kinase-like_dom_sf"/>
</dbReference>
<evidence type="ECO:0000313" key="3">
    <source>
        <dbReference type="Proteomes" id="UP000053989"/>
    </source>
</evidence>
<name>A0A0C2ZB17_9AGAM</name>
<dbReference type="GO" id="GO:0005739">
    <property type="term" value="C:mitochondrion"/>
    <property type="evidence" value="ECO:0007669"/>
    <property type="project" value="TreeGrafter"/>
</dbReference>
<keyword evidence="3" id="KW-1185">Reference proteome</keyword>
<dbReference type="InterPro" id="IPR051035">
    <property type="entry name" value="Mito_inheritance_9"/>
</dbReference>
<dbReference type="HOGENOM" id="CLU_019189_9_1_1"/>
<dbReference type="OrthoDB" id="2831558at2759"/>
<dbReference type="SUPFAM" id="SSF56112">
    <property type="entry name" value="Protein kinase-like (PK-like)"/>
    <property type="match status" value="1"/>
</dbReference>
<dbReference type="STRING" id="1036808.A0A0C2ZB17"/>
<dbReference type="PANTHER" id="PTHR36091">
    <property type="entry name" value="ALTERED INHERITANCE OF MITOCHONDRIA PROTEIN 9, MITOCHONDRIAL"/>
    <property type="match status" value="1"/>
</dbReference>
<dbReference type="Proteomes" id="UP000053989">
    <property type="component" value="Unassembled WGS sequence"/>
</dbReference>
<accession>A0A0C2ZB17</accession>
<sequence>MPSFAIVNRGFTGIDHVHNLVGNFNSMSSLSAEGEEDTIGPPLSPIVRNIKLVNKVTINSHKGVAIFTVKHYCNIHEVVTKGEGERGGVAGISTHIIGIRSTRRIMEPPGLASFIRSLGLNSRRHPKFQPDLEYIYQYTSGYWMCNDSEHRKARSVTFNIAAFCRIAAEAAGAKAVTDMVKISESLNRVFLVRFDTGYEAIAKFPTSLAGPPHFATASEVATIDFLRGQLAFPIPRVLAWSSRAESTDVGAEFILMQKAPGRLLSHVWEEIPRYEQGIFAKTLGECERKLLDLSFTHYGSLYYKNDVPVRLRAPTLLEGLSPDDELNAKFCIGPIARRDFWEAEREHMDIDRGPWKTAEDYMKAVASREREWITRFGTSHILDDPNRVLPGQGNREDHISWLAVYTTLIPVLVPPLQEQKRPVLWHPDLHASNIFIRPSEEGKISPAIPISLSSIIDWQGAWIGPAFLQLKVPPLYRMDDVPFGRQLPVLPDGFDSLSDSEKVEVERIHKRRIHHKLFEITAFPDTIFDMEAREERVYLEDLAQVTWKYGLIPFRMALFHVFQRWREIVPGEMSPVQYSPVEREDLESHHATWLRHHELLERLDREFNLGEFGYVKGDRSKFEKVRVALEKKKLEYIEQGKDDEARRIRSQWRRYSMARTRGEPSSVFAND</sequence>
<dbReference type="EMBL" id="KN822078">
    <property type="protein sequence ID" value="KIM59053.1"/>
    <property type="molecule type" value="Genomic_DNA"/>
</dbReference>
<gene>
    <name evidence="2" type="ORF">SCLCIDRAFT_10061</name>
</gene>
<feature type="domain" description="Aminoglycoside phosphotransferase" evidence="1">
    <location>
        <begin position="185"/>
        <end position="466"/>
    </location>
</feature>
<dbReference type="InterPro" id="IPR002575">
    <property type="entry name" value="Aminoglycoside_PTrfase"/>
</dbReference>
<evidence type="ECO:0000313" key="2">
    <source>
        <dbReference type="EMBL" id="KIM59053.1"/>
    </source>
</evidence>
<dbReference type="AlphaFoldDB" id="A0A0C2ZB17"/>
<reference evidence="2 3" key="1">
    <citation type="submission" date="2014-04" db="EMBL/GenBank/DDBJ databases">
        <authorList>
            <consortium name="DOE Joint Genome Institute"/>
            <person name="Kuo A."/>
            <person name="Kohler A."/>
            <person name="Nagy L.G."/>
            <person name="Floudas D."/>
            <person name="Copeland A."/>
            <person name="Barry K.W."/>
            <person name="Cichocki N."/>
            <person name="Veneault-Fourrey C."/>
            <person name="LaButti K."/>
            <person name="Lindquist E.A."/>
            <person name="Lipzen A."/>
            <person name="Lundell T."/>
            <person name="Morin E."/>
            <person name="Murat C."/>
            <person name="Sun H."/>
            <person name="Tunlid A."/>
            <person name="Henrissat B."/>
            <person name="Grigoriev I.V."/>
            <person name="Hibbett D.S."/>
            <person name="Martin F."/>
            <person name="Nordberg H.P."/>
            <person name="Cantor M.N."/>
            <person name="Hua S.X."/>
        </authorList>
    </citation>
    <scope>NUCLEOTIDE SEQUENCE [LARGE SCALE GENOMIC DNA]</scope>
    <source>
        <strain evidence="2 3">Foug A</strain>
    </source>
</reference>
<evidence type="ECO:0000259" key="1">
    <source>
        <dbReference type="Pfam" id="PF01636"/>
    </source>
</evidence>